<proteinExistence type="predicted"/>
<dbReference type="Proteomes" id="UP000183567">
    <property type="component" value="Unassembled WGS sequence"/>
</dbReference>
<feature type="signal peptide" evidence="1">
    <location>
        <begin position="1"/>
        <end position="17"/>
    </location>
</feature>
<reference evidence="2 3" key="1">
    <citation type="submission" date="2016-03" db="EMBL/GenBank/DDBJ databases">
        <title>Comparative genomics of the ectomycorrhizal sister species Rhizopogon vinicolor and Rhizopogon vesiculosus (Basidiomycota: Boletales) reveals a divergence of the mating type B locus.</title>
        <authorList>
            <person name="Mujic A.B."/>
            <person name="Kuo A."/>
            <person name="Tritt A."/>
            <person name="Lipzen A."/>
            <person name="Chen C."/>
            <person name="Johnson J."/>
            <person name="Sharma A."/>
            <person name="Barry K."/>
            <person name="Grigoriev I.V."/>
            <person name="Spatafora J.W."/>
        </authorList>
    </citation>
    <scope>NUCLEOTIDE SEQUENCE [LARGE SCALE GENOMIC DNA]</scope>
    <source>
        <strain evidence="2 3">AM-OR11-056</strain>
    </source>
</reference>
<evidence type="ECO:0000256" key="1">
    <source>
        <dbReference type="SAM" id="SignalP"/>
    </source>
</evidence>
<protein>
    <submittedName>
        <fullName evidence="2">Uncharacterized protein</fullName>
    </submittedName>
</protein>
<dbReference type="OrthoDB" id="2638052at2759"/>
<evidence type="ECO:0000313" key="2">
    <source>
        <dbReference type="EMBL" id="OJA21645.1"/>
    </source>
</evidence>
<keyword evidence="1" id="KW-0732">Signal</keyword>
<dbReference type="AlphaFoldDB" id="A0A1J8QKX7"/>
<evidence type="ECO:0000313" key="3">
    <source>
        <dbReference type="Proteomes" id="UP000183567"/>
    </source>
</evidence>
<name>A0A1J8QKX7_9AGAM</name>
<organism evidence="2 3">
    <name type="scientific">Rhizopogon vesiculosus</name>
    <dbReference type="NCBI Taxonomy" id="180088"/>
    <lineage>
        <taxon>Eukaryota</taxon>
        <taxon>Fungi</taxon>
        <taxon>Dikarya</taxon>
        <taxon>Basidiomycota</taxon>
        <taxon>Agaricomycotina</taxon>
        <taxon>Agaricomycetes</taxon>
        <taxon>Agaricomycetidae</taxon>
        <taxon>Boletales</taxon>
        <taxon>Suillineae</taxon>
        <taxon>Rhizopogonaceae</taxon>
        <taxon>Rhizopogon</taxon>
    </lineage>
</organism>
<sequence length="144" mass="15510">MTRSVLAAALIIYSLLAVNTGVGATCEACPNCDYDHISTEEGNACLNYWTCEGDTFSCFYPSVENPGAFTECSYGPADALVSGPSDICFPYAGVVDQPGCPYEPYNLALPGCTASSMYIGETNSGLWKGIELRSERSYRLLFSY</sequence>
<accession>A0A1J8QKX7</accession>
<comment type="caution">
    <text evidence="2">The sequence shown here is derived from an EMBL/GenBank/DDBJ whole genome shotgun (WGS) entry which is preliminary data.</text>
</comment>
<keyword evidence="3" id="KW-1185">Reference proteome</keyword>
<gene>
    <name evidence="2" type="ORF">AZE42_12220</name>
</gene>
<feature type="chain" id="PRO_5013312490" evidence="1">
    <location>
        <begin position="18"/>
        <end position="144"/>
    </location>
</feature>
<dbReference type="EMBL" id="LVVM01000064">
    <property type="protein sequence ID" value="OJA21645.1"/>
    <property type="molecule type" value="Genomic_DNA"/>
</dbReference>